<dbReference type="SUPFAM" id="SSF52540">
    <property type="entry name" value="P-loop containing nucleoside triphosphate hydrolases"/>
    <property type="match status" value="2"/>
</dbReference>
<feature type="domain" description="SBNO alpha/beta" evidence="9">
    <location>
        <begin position="780"/>
        <end position="844"/>
    </location>
</feature>
<organism evidence="10 11">
    <name type="scientific">Corvus moneduloides</name>
    <name type="common">New Caledonian crow</name>
    <dbReference type="NCBI Taxonomy" id="1196302"/>
    <lineage>
        <taxon>Eukaryota</taxon>
        <taxon>Metazoa</taxon>
        <taxon>Chordata</taxon>
        <taxon>Craniata</taxon>
        <taxon>Vertebrata</taxon>
        <taxon>Euteleostomi</taxon>
        <taxon>Archelosauria</taxon>
        <taxon>Archosauria</taxon>
        <taxon>Dinosauria</taxon>
        <taxon>Saurischia</taxon>
        <taxon>Theropoda</taxon>
        <taxon>Coelurosauria</taxon>
        <taxon>Aves</taxon>
        <taxon>Neognathae</taxon>
        <taxon>Neoaves</taxon>
        <taxon>Telluraves</taxon>
        <taxon>Australaves</taxon>
        <taxon>Passeriformes</taxon>
        <taxon>Corvoidea</taxon>
        <taxon>Corvidae</taxon>
        <taxon>Corvus</taxon>
    </lineage>
</organism>
<evidence type="ECO:0000256" key="2">
    <source>
        <dbReference type="ARBA" id="ARBA00006992"/>
    </source>
</evidence>
<evidence type="ECO:0000259" key="7">
    <source>
        <dbReference type="Pfam" id="PF13871"/>
    </source>
</evidence>
<dbReference type="GO" id="GO:0031490">
    <property type="term" value="F:chromatin DNA binding"/>
    <property type="evidence" value="ECO:0007669"/>
    <property type="project" value="TreeGrafter"/>
</dbReference>
<dbReference type="GO" id="GO:0006355">
    <property type="term" value="P:regulation of DNA-templated transcription"/>
    <property type="evidence" value="ECO:0007669"/>
    <property type="project" value="InterPro"/>
</dbReference>
<reference evidence="10" key="3">
    <citation type="submission" date="2025-09" db="UniProtKB">
        <authorList>
            <consortium name="Ensembl"/>
        </authorList>
    </citation>
    <scope>IDENTIFICATION</scope>
</reference>
<dbReference type="InterPro" id="IPR039187">
    <property type="entry name" value="SNO_AAA"/>
</dbReference>
<dbReference type="GO" id="GO:0005634">
    <property type="term" value="C:nucleus"/>
    <property type="evidence" value="ECO:0007669"/>
    <property type="project" value="UniProtKB-SubCell"/>
</dbReference>
<feature type="domain" description="Strawberry notch AAA" evidence="8">
    <location>
        <begin position="1"/>
        <end position="289"/>
    </location>
</feature>
<dbReference type="FunFam" id="3.40.50.300:FF:000282">
    <property type="entry name" value="Strawberry notch homolog 1 (Drosophila)"/>
    <property type="match status" value="1"/>
</dbReference>
<reference evidence="10" key="2">
    <citation type="submission" date="2025-08" db="UniProtKB">
        <authorList>
            <consortium name="Ensembl"/>
        </authorList>
    </citation>
    <scope>IDENTIFICATION</scope>
</reference>
<dbReference type="Gene3D" id="3.40.50.300">
    <property type="entry name" value="P-loop containing nucleotide triphosphate hydrolases"/>
    <property type="match status" value="2"/>
</dbReference>
<dbReference type="InterPro" id="IPR026741">
    <property type="entry name" value="SNO"/>
</dbReference>
<evidence type="ECO:0000256" key="4">
    <source>
        <dbReference type="ARBA" id="ARBA00023242"/>
    </source>
</evidence>
<dbReference type="InterPro" id="IPR026937">
    <property type="entry name" value="SBNO_Helicase_C_dom"/>
</dbReference>
<dbReference type="Pfam" id="PF13872">
    <property type="entry name" value="AAA_34"/>
    <property type="match status" value="1"/>
</dbReference>
<evidence type="ECO:0000259" key="8">
    <source>
        <dbReference type="Pfam" id="PF13872"/>
    </source>
</evidence>
<accession>A0A8U7P6U4</accession>
<dbReference type="PANTHER" id="PTHR12706:SF8">
    <property type="entry name" value="PROTEIN STRAWBERRY NOTCH HOMOLOG 1"/>
    <property type="match status" value="1"/>
</dbReference>
<dbReference type="Proteomes" id="UP000694553">
    <property type="component" value="Unassembled WGS sequence"/>
</dbReference>
<dbReference type="Pfam" id="PF13871">
    <property type="entry name" value="Helicase_C_4"/>
    <property type="match status" value="1"/>
</dbReference>
<dbReference type="GO" id="GO:0009967">
    <property type="term" value="P:positive regulation of signal transduction"/>
    <property type="evidence" value="ECO:0007669"/>
    <property type="project" value="UniProtKB-ARBA"/>
</dbReference>
<dbReference type="AlphaFoldDB" id="A0A8C3DJX7"/>
<evidence type="ECO:0000256" key="5">
    <source>
        <dbReference type="ARBA" id="ARBA00073422"/>
    </source>
</evidence>
<dbReference type="InterPro" id="IPR057332">
    <property type="entry name" value="SBNO_a/b_dom"/>
</dbReference>
<sequence length="993" mass="110779">SSVTPPDVWYQTSISEETIDSGWLSALQLEAITYAAQQHETFLPNGDRAGFLIGDGAGVGKGRTIAGIIYENYLLGRKRAVWFSVSNDLKYDAERDLRDIGAKNILVHSLNKISSKHNGSVKKGVIFATYSSLIGESQSGGKYKTRLKQLLHWCGEDFDGVIVFDECHKAKNLCPVGSSKPTKTGLAVLELQNKLPKARVVYASATGASEPRNMAYMNRLGIWGEGTPFREFSDFIQAVERRGVGAMEIVAMDMKLRGMYIARQLSFSGVTFKIDEVLLSQEYVKMYNKSVKLWVSARERFQQAADLIDAEQRMKKSMWGQFWSAHQRFFKYLCIASKVKRVVQLAREEIKNGKCVVIGLQSTGEARTLEALEEGGGELNDFVSTAKGVFQSLIEKHFPAPDRKKLFSLLGIDLTAQSNNNSPRDSPCKENKIKKRKVSANSNTNSSFVTSQDAVERAQQMKKELLDKLEKLAEDLPPNTLDELIDELGGPENVAEMTGRKGRVVSNDDGSISYESRSELDVPVEILNITEKQRFMDGDKNIAIISEAASSGISLQADRRAKNQRRRVHMTLELPWSADRAIQQFGRTHRSNQVTAPEYVFLISELAGEQRFASIVAKRLESLGALTHGDRRATETRDLSRFNFDNKVTILFLLENSSYDLTSFSFLDVRQGLIGVGLINVEDRSGILTLDKDYNNIGKFLNRILGMEVHQQNALFQYFSDTLNAVIQNAKKNGRYDMGILDLGSGDEKVRKADVKKFLTPGYSTSGHVELYTISVERGMSWDEATKIWAEQTGPDDGFYLSLQVRFFCLLDYKLFLIYRPNTGKQLKLETCADLKKKYKKVTMKILLLFSVCRRGNCKKAGLGLVCEVGLRCRTYYVLCGSVLSVWTKVEGVLASVSGTNVKMQIVRLRTEDGQRIVGRCMGCCSAAPWSRGWLFDHSCKLCVAPREPPVDVRPVAAARSAAATDLAAAPPPEHHQPQQRIRGQATGVDFGV</sequence>
<keyword evidence="4" id="KW-0539">Nucleus</keyword>
<evidence type="ECO:0000259" key="9">
    <source>
        <dbReference type="Pfam" id="PF25373"/>
    </source>
</evidence>
<feature type="region of interest" description="Disordered" evidence="6">
    <location>
        <begin position="418"/>
        <end position="454"/>
    </location>
</feature>
<dbReference type="PANTHER" id="PTHR12706">
    <property type="entry name" value="STRAWBERRY NOTCH-RELATED"/>
    <property type="match status" value="1"/>
</dbReference>
<evidence type="ECO:0000313" key="11">
    <source>
        <dbReference type="Proteomes" id="UP000694553"/>
    </source>
</evidence>
<dbReference type="GO" id="GO:0042393">
    <property type="term" value="F:histone binding"/>
    <property type="evidence" value="ECO:0007669"/>
    <property type="project" value="TreeGrafter"/>
</dbReference>
<dbReference type="Ensembl" id="ENSCMUT00000007233.2">
    <property type="protein sequence ID" value="ENSCMUP00000006704.2"/>
    <property type="gene ID" value="ENSCMUG00000004426.2"/>
</dbReference>
<evidence type="ECO:0000256" key="1">
    <source>
        <dbReference type="ARBA" id="ARBA00004123"/>
    </source>
</evidence>
<dbReference type="InterPro" id="IPR027417">
    <property type="entry name" value="P-loop_NTPase"/>
</dbReference>
<name>A0A8C3DJX7_CORMO</name>
<evidence type="ECO:0000313" key="10">
    <source>
        <dbReference type="Ensembl" id="ENSCMUP00000006704.2"/>
    </source>
</evidence>
<keyword evidence="3" id="KW-0175">Coiled coil</keyword>
<comment type="subcellular location">
    <subcellularLocation>
        <location evidence="1">Nucleus</location>
    </subcellularLocation>
</comment>
<feature type="compositionally biased region" description="Polar residues" evidence="6">
    <location>
        <begin position="439"/>
        <end position="453"/>
    </location>
</feature>
<dbReference type="Pfam" id="PF25373">
    <property type="entry name" value="SBNO"/>
    <property type="match status" value="1"/>
</dbReference>
<gene>
    <name evidence="10" type="primary">SBNO1</name>
</gene>
<evidence type="ECO:0000256" key="6">
    <source>
        <dbReference type="SAM" id="MobiDB-lite"/>
    </source>
</evidence>
<reference evidence="11" key="1">
    <citation type="submission" date="2019-10" db="EMBL/GenBank/DDBJ databases">
        <title>Corvus moneduloides (New Caledonian crow) genome, bCorMon1, primary haplotype.</title>
        <authorList>
            <person name="Rutz C."/>
            <person name="Fungtammasan C."/>
            <person name="Mountcastle J."/>
            <person name="Formenti G."/>
            <person name="Chow W."/>
            <person name="Howe K."/>
            <person name="Steele M.P."/>
            <person name="Fernandes J."/>
            <person name="Gilbert M.T.P."/>
            <person name="Fedrigo O."/>
            <person name="Jarvis E.D."/>
            <person name="Gemmell N."/>
        </authorList>
    </citation>
    <scope>NUCLEOTIDE SEQUENCE [LARGE SCALE GENOMIC DNA]</scope>
</reference>
<comment type="similarity">
    <text evidence="2">Belongs to the SBNO family.</text>
</comment>
<feature type="domain" description="Strawberry notch helicase C" evidence="7">
    <location>
        <begin position="479"/>
        <end position="742"/>
    </location>
</feature>
<keyword evidence="11" id="KW-1185">Reference proteome</keyword>
<protein>
    <recommendedName>
        <fullName evidence="5">Protein strawberry notch homolog 1</fullName>
    </recommendedName>
</protein>
<accession>A0A8C3DJX7</accession>
<evidence type="ECO:0000256" key="3">
    <source>
        <dbReference type="ARBA" id="ARBA00023054"/>
    </source>
</evidence>
<feature type="region of interest" description="Disordered" evidence="6">
    <location>
        <begin position="964"/>
        <end position="993"/>
    </location>
</feature>
<proteinExistence type="inferred from homology"/>